<dbReference type="EMBL" id="JBHSUS010000001">
    <property type="protein sequence ID" value="MFC6439068.1"/>
    <property type="molecule type" value="Genomic_DNA"/>
</dbReference>
<sequence>MLTSVGLLALSQSLLFAPQPDISLEITSGEQLNTWVFFAPHQNENIANQYLANKVTQTGGKFVRLQQSGQRHIHLQIGEQHYEIDPNRIFTPAGREATLLKLNKDLTSTSPDFVTAMALSQQLADFILAQLQTPNWVAIHNNTQGFDDDGHQGRGTISIKRYQDKLAQGAKYLLKVHDAGQDEDDLFFITEPTDYAHMQQAGFNVVLQNPQVATEPDEDDGSLSVLAEKQGRRYINIEAERVDDDGFGQDHLTEQQQMIDFVFEQLISTTP</sequence>
<evidence type="ECO:0000313" key="1">
    <source>
        <dbReference type="EMBL" id="MFC6439068.1"/>
    </source>
</evidence>
<keyword evidence="2" id="KW-1185">Reference proteome</keyword>
<organism evidence="1 2">
    <name type="scientific">Pseudobowmanella zhangzhouensis</name>
    <dbReference type="NCBI Taxonomy" id="1537679"/>
    <lineage>
        <taxon>Bacteria</taxon>
        <taxon>Pseudomonadati</taxon>
        <taxon>Pseudomonadota</taxon>
        <taxon>Gammaproteobacteria</taxon>
        <taxon>Alteromonadales</taxon>
        <taxon>Alteromonadaceae</taxon>
    </lineage>
</organism>
<dbReference type="RefSeq" id="WP_131259169.1">
    <property type="nucleotide sequence ID" value="NZ_JBHSUS010000001.1"/>
</dbReference>
<evidence type="ECO:0008006" key="3">
    <source>
        <dbReference type="Google" id="ProtNLM"/>
    </source>
</evidence>
<proteinExistence type="predicted"/>
<protein>
    <recommendedName>
        <fullName evidence="3">N-formylglutamate amidohydrolase</fullName>
    </recommendedName>
</protein>
<reference evidence="2" key="1">
    <citation type="journal article" date="2019" name="Int. J. Syst. Evol. Microbiol.">
        <title>The Global Catalogue of Microorganisms (GCM) 10K type strain sequencing project: providing services to taxonomists for standard genome sequencing and annotation.</title>
        <authorList>
            <consortium name="The Broad Institute Genomics Platform"/>
            <consortium name="The Broad Institute Genome Sequencing Center for Infectious Disease"/>
            <person name="Wu L."/>
            <person name="Ma J."/>
        </authorList>
    </citation>
    <scope>NUCLEOTIDE SEQUENCE [LARGE SCALE GENOMIC DNA]</scope>
    <source>
        <strain evidence="2">CGMCC 1.16031</strain>
    </source>
</reference>
<comment type="caution">
    <text evidence="1">The sequence shown here is derived from an EMBL/GenBank/DDBJ whole genome shotgun (WGS) entry which is preliminary data.</text>
</comment>
<dbReference type="Proteomes" id="UP001596364">
    <property type="component" value="Unassembled WGS sequence"/>
</dbReference>
<name>A0ABW1XIF8_9ALTE</name>
<accession>A0ABW1XIF8</accession>
<gene>
    <name evidence="1" type="ORF">ACFP85_02730</name>
</gene>
<evidence type="ECO:0000313" key="2">
    <source>
        <dbReference type="Proteomes" id="UP001596364"/>
    </source>
</evidence>